<dbReference type="InterPro" id="IPR025992">
    <property type="entry name" value="Haem-bd"/>
</dbReference>
<evidence type="ECO:0000313" key="3">
    <source>
        <dbReference type="Proteomes" id="UP001597163"/>
    </source>
</evidence>
<organism evidence="2 3">
    <name type="scientific">Hwangdonia seohaensis</name>
    <dbReference type="NCBI Taxonomy" id="1240727"/>
    <lineage>
        <taxon>Bacteria</taxon>
        <taxon>Pseudomonadati</taxon>
        <taxon>Bacteroidota</taxon>
        <taxon>Flavobacteriia</taxon>
        <taxon>Flavobacteriales</taxon>
        <taxon>Flavobacteriaceae</taxon>
        <taxon>Hwangdonia</taxon>
    </lineage>
</organism>
<name>A0ABW3RET1_9FLAO</name>
<proteinExistence type="predicted"/>
<sequence>MRKIKKILWLLLIVFIIAQFFGPDKNEGDMASMDAFLAETNPPKEVRLILKESCNDCHSNVTRYPWYNNLTPINYWLADHIEHGKKKFNMSNWEGNSTKRKDHKFEELIEVVEAKDMPLNSYTWTHTEAKLSDEQIKAVVDWAKRVRLKYGLEPLPN</sequence>
<protein>
    <submittedName>
        <fullName evidence="2">Heme-binding domain-containing protein</fullName>
    </submittedName>
</protein>
<keyword evidence="3" id="KW-1185">Reference proteome</keyword>
<accession>A0ABW3RET1</accession>
<gene>
    <name evidence="2" type="ORF">ACFQ2E_13890</name>
</gene>
<dbReference type="EMBL" id="JBHTLJ010000004">
    <property type="protein sequence ID" value="MFD1163518.1"/>
    <property type="molecule type" value="Genomic_DNA"/>
</dbReference>
<reference evidence="3" key="1">
    <citation type="journal article" date="2019" name="Int. J. Syst. Evol. Microbiol.">
        <title>The Global Catalogue of Microorganisms (GCM) 10K type strain sequencing project: providing services to taxonomists for standard genome sequencing and annotation.</title>
        <authorList>
            <consortium name="The Broad Institute Genomics Platform"/>
            <consortium name="The Broad Institute Genome Sequencing Center for Infectious Disease"/>
            <person name="Wu L."/>
            <person name="Ma J."/>
        </authorList>
    </citation>
    <scope>NUCLEOTIDE SEQUENCE [LARGE SCALE GENOMIC DNA]</scope>
    <source>
        <strain evidence="3">CCUG 63246</strain>
    </source>
</reference>
<dbReference type="SMART" id="SM01235">
    <property type="entry name" value="Haem_bd"/>
    <property type="match status" value="1"/>
</dbReference>
<evidence type="ECO:0000313" key="2">
    <source>
        <dbReference type="EMBL" id="MFD1163518.1"/>
    </source>
</evidence>
<feature type="domain" description="Haem-binding" evidence="1">
    <location>
        <begin position="12"/>
        <end position="147"/>
    </location>
</feature>
<dbReference type="RefSeq" id="WP_311941139.1">
    <property type="nucleotide sequence ID" value="NZ_JAVSCK010000004.1"/>
</dbReference>
<dbReference type="Pfam" id="PF14376">
    <property type="entry name" value="Haem_bd"/>
    <property type="match status" value="1"/>
</dbReference>
<dbReference type="Proteomes" id="UP001597163">
    <property type="component" value="Unassembled WGS sequence"/>
</dbReference>
<evidence type="ECO:0000259" key="1">
    <source>
        <dbReference type="SMART" id="SM01235"/>
    </source>
</evidence>
<comment type="caution">
    <text evidence="2">The sequence shown here is derived from an EMBL/GenBank/DDBJ whole genome shotgun (WGS) entry which is preliminary data.</text>
</comment>